<dbReference type="Proteomes" id="UP000681594">
    <property type="component" value="Unassembled WGS sequence"/>
</dbReference>
<dbReference type="RefSeq" id="WP_209378752.1">
    <property type="nucleotide sequence ID" value="NZ_JAGIZB010000005.1"/>
</dbReference>
<evidence type="ECO:0000313" key="3">
    <source>
        <dbReference type="Proteomes" id="UP000681594"/>
    </source>
</evidence>
<evidence type="ECO:0000313" key="2">
    <source>
        <dbReference type="EMBL" id="MBP0444521.1"/>
    </source>
</evidence>
<sequence length="50" mass="5495">MTTRRPSRVKRPYRLPRQRAVLPRAGGPGPAPLPSPDRGMEEAPCIADLC</sequence>
<gene>
    <name evidence="2" type="ORF">J8J14_06975</name>
</gene>
<proteinExistence type="predicted"/>
<comment type="caution">
    <text evidence="2">The sequence shown here is derived from an EMBL/GenBank/DDBJ whole genome shotgun (WGS) entry which is preliminary data.</text>
</comment>
<organism evidence="2 3">
    <name type="scientific">Pararoseomonas baculiformis</name>
    <dbReference type="NCBI Taxonomy" id="2820812"/>
    <lineage>
        <taxon>Bacteria</taxon>
        <taxon>Pseudomonadati</taxon>
        <taxon>Pseudomonadota</taxon>
        <taxon>Alphaproteobacteria</taxon>
        <taxon>Acetobacterales</taxon>
        <taxon>Acetobacteraceae</taxon>
        <taxon>Pararoseomonas</taxon>
    </lineage>
</organism>
<feature type="region of interest" description="Disordered" evidence="1">
    <location>
        <begin position="1"/>
        <end position="50"/>
    </location>
</feature>
<accession>A0ABS4ACC5</accession>
<reference evidence="2 3" key="1">
    <citation type="submission" date="2021-03" db="EMBL/GenBank/DDBJ databases">
        <authorList>
            <person name="So Y."/>
        </authorList>
    </citation>
    <scope>NUCLEOTIDE SEQUENCE [LARGE SCALE GENOMIC DNA]</scope>
    <source>
        <strain evidence="2 3">SSH11</strain>
    </source>
</reference>
<evidence type="ECO:0000256" key="1">
    <source>
        <dbReference type="SAM" id="MobiDB-lite"/>
    </source>
</evidence>
<keyword evidence="3" id="KW-1185">Reference proteome</keyword>
<name>A0ABS4ACC5_9PROT</name>
<protein>
    <submittedName>
        <fullName evidence="2">Uncharacterized protein</fullName>
    </submittedName>
</protein>
<dbReference type="EMBL" id="JAGIZB010000005">
    <property type="protein sequence ID" value="MBP0444521.1"/>
    <property type="molecule type" value="Genomic_DNA"/>
</dbReference>
<feature type="compositionally biased region" description="Basic residues" evidence="1">
    <location>
        <begin position="1"/>
        <end position="17"/>
    </location>
</feature>